<evidence type="ECO:0000313" key="2">
    <source>
        <dbReference type="EMBL" id="EJD34076.1"/>
    </source>
</evidence>
<dbReference type="InParanoid" id="J0D5M3"/>
<dbReference type="Proteomes" id="UP000006514">
    <property type="component" value="Unassembled WGS sequence"/>
</dbReference>
<dbReference type="AlphaFoldDB" id="J0D5M3"/>
<dbReference type="EMBL" id="JH688011">
    <property type="protein sequence ID" value="EJD34076.1"/>
    <property type="molecule type" value="Genomic_DNA"/>
</dbReference>
<proteinExistence type="predicted"/>
<gene>
    <name evidence="2" type="ORF">AURDEDRAFT_176874</name>
</gene>
<keyword evidence="3" id="KW-1185">Reference proteome</keyword>
<feature type="region of interest" description="Disordered" evidence="1">
    <location>
        <begin position="1"/>
        <end position="157"/>
    </location>
</feature>
<reference evidence="3" key="1">
    <citation type="journal article" date="2012" name="Science">
        <title>The Paleozoic origin of enzymatic lignin decomposition reconstructed from 31 fungal genomes.</title>
        <authorList>
            <person name="Floudas D."/>
            <person name="Binder M."/>
            <person name="Riley R."/>
            <person name="Barry K."/>
            <person name="Blanchette R.A."/>
            <person name="Henrissat B."/>
            <person name="Martinez A.T."/>
            <person name="Otillar R."/>
            <person name="Spatafora J.W."/>
            <person name="Yadav J.S."/>
            <person name="Aerts A."/>
            <person name="Benoit I."/>
            <person name="Boyd A."/>
            <person name="Carlson A."/>
            <person name="Copeland A."/>
            <person name="Coutinho P.M."/>
            <person name="de Vries R.P."/>
            <person name="Ferreira P."/>
            <person name="Findley K."/>
            <person name="Foster B."/>
            <person name="Gaskell J."/>
            <person name="Glotzer D."/>
            <person name="Gorecki P."/>
            <person name="Heitman J."/>
            <person name="Hesse C."/>
            <person name="Hori C."/>
            <person name="Igarashi K."/>
            <person name="Jurgens J.A."/>
            <person name="Kallen N."/>
            <person name="Kersten P."/>
            <person name="Kohler A."/>
            <person name="Kuees U."/>
            <person name="Kumar T.K.A."/>
            <person name="Kuo A."/>
            <person name="LaButti K."/>
            <person name="Larrondo L.F."/>
            <person name="Lindquist E."/>
            <person name="Ling A."/>
            <person name="Lombard V."/>
            <person name="Lucas S."/>
            <person name="Lundell T."/>
            <person name="Martin R."/>
            <person name="McLaughlin D.J."/>
            <person name="Morgenstern I."/>
            <person name="Morin E."/>
            <person name="Murat C."/>
            <person name="Nagy L.G."/>
            <person name="Nolan M."/>
            <person name="Ohm R.A."/>
            <person name="Patyshakuliyeva A."/>
            <person name="Rokas A."/>
            <person name="Ruiz-Duenas F.J."/>
            <person name="Sabat G."/>
            <person name="Salamov A."/>
            <person name="Samejima M."/>
            <person name="Schmutz J."/>
            <person name="Slot J.C."/>
            <person name="St John F."/>
            <person name="Stenlid J."/>
            <person name="Sun H."/>
            <person name="Sun S."/>
            <person name="Syed K."/>
            <person name="Tsang A."/>
            <person name="Wiebenga A."/>
            <person name="Young D."/>
            <person name="Pisabarro A."/>
            <person name="Eastwood D.C."/>
            <person name="Martin F."/>
            <person name="Cullen D."/>
            <person name="Grigoriev I.V."/>
            <person name="Hibbett D.S."/>
        </authorList>
    </citation>
    <scope>NUCLEOTIDE SEQUENCE [LARGE SCALE GENOMIC DNA]</scope>
    <source>
        <strain evidence="3">TFB10046</strain>
    </source>
</reference>
<sequence length="182" mass="19670">MPRRSSSALAPTRRKTRSQTRINALSGGGEEEEQLEDSPSRHPINRRKIANKLLGKGVRVVPTSDEESQVEKDKTPARPKKPTPKKVGLLNRGSAARARGRGRGARGGKPSRVSSDPFGSDDGDGVTTDFVKKLRALRSSPPAPPAKRTKLAPSRHEHLSLCRSYASHLPEAFASPRPSDGT</sequence>
<name>J0D5M3_AURST</name>
<accession>J0D5M3</accession>
<dbReference type="KEGG" id="adl:AURDEDRAFT_176874"/>
<organism evidence="2 3">
    <name type="scientific">Auricularia subglabra (strain TFB-10046 / SS5)</name>
    <name type="common">White-rot fungus</name>
    <name type="synonym">Auricularia delicata (strain TFB10046)</name>
    <dbReference type="NCBI Taxonomy" id="717982"/>
    <lineage>
        <taxon>Eukaryota</taxon>
        <taxon>Fungi</taxon>
        <taxon>Dikarya</taxon>
        <taxon>Basidiomycota</taxon>
        <taxon>Agaricomycotina</taxon>
        <taxon>Agaricomycetes</taxon>
        <taxon>Auriculariales</taxon>
        <taxon>Auriculariaceae</taxon>
        <taxon>Auricularia</taxon>
    </lineage>
</organism>
<evidence type="ECO:0000256" key="1">
    <source>
        <dbReference type="SAM" id="MobiDB-lite"/>
    </source>
</evidence>
<protein>
    <submittedName>
        <fullName evidence="2">Uncharacterized protein</fullName>
    </submittedName>
</protein>
<evidence type="ECO:0000313" key="3">
    <source>
        <dbReference type="Proteomes" id="UP000006514"/>
    </source>
</evidence>